<accession>A0A6N6MW20</accession>
<name>A0A6N6MW20_9HYPH</name>
<feature type="domain" description="GGDEF" evidence="2">
    <location>
        <begin position="305"/>
        <end position="438"/>
    </location>
</feature>
<feature type="transmembrane region" description="Helical" evidence="1">
    <location>
        <begin position="126"/>
        <end position="150"/>
    </location>
</feature>
<dbReference type="PANTHER" id="PTHR46663">
    <property type="entry name" value="DIGUANYLATE CYCLASE DGCT-RELATED"/>
    <property type="match status" value="1"/>
</dbReference>
<dbReference type="NCBIfam" id="TIGR00254">
    <property type="entry name" value="GGDEF"/>
    <property type="match status" value="1"/>
</dbReference>
<dbReference type="CDD" id="cd01949">
    <property type="entry name" value="GGDEF"/>
    <property type="match status" value="1"/>
</dbReference>
<evidence type="ECO:0000313" key="4">
    <source>
        <dbReference type="Proteomes" id="UP000441523"/>
    </source>
</evidence>
<keyword evidence="1" id="KW-0472">Membrane</keyword>
<dbReference type="SMART" id="SM00267">
    <property type="entry name" value="GGDEF"/>
    <property type="match status" value="1"/>
</dbReference>
<dbReference type="InterPro" id="IPR052163">
    <property type="entry name" value="DGC-Regulatory_Protein"/>
</dbReference>
<organism evidence="3 4">
    <name type="scientific">Methylobacterium planeticum</name>
    <dbReference type="NCBI Taxonomy" id="2615211"/>
    <lineage>
        <taxon>Bacteria</taxon>
        <taxon>Pseudomonadati</taxon>
        <taxon>Pseudomonadota</taxon>
        <taxon>Alphaproteobacteria</taxon>
        <taxon>Hyphomicrobiales</taxon>
        <taxon>Methylobacteriaceae</taxon>
        <taxon>Methylobacterium</taxon>
    </lineage>
</organism>
<dbReference type="Gene3D" id="3.30.70.270">
    <property type="match status" value="1"/>
</dbReference>
<dbReference type="Pfam" id="PF00990">
    <property type="entry name" value="GGDEF"/>
    <property type="match status" value="1"/>
</dbReference>
<protein>
    <submittedName>
        <fullName evidence="3">GGDEF domain-containing protein</fullName>
    </submittedName>
</protein>
<evidence type="ECO:0000256" key="1">
    <source>
        <dbReference type="SAM" id="Phobius"/>
    </source>
</evidence>
<keyword evidence="1" id="KW-1133">Transmembrane helix</keyword>
<evidence type="ECO:0000259" key="2">
    <source>
        <dbReference type="PROSITE" id="PS50887"/>
    </source>
</evidence>
<feature type="transmembrane region" description="Helical" evidence="1">
    <location>
        <begin position="162"/>
        <end position="182"/>
    </location>
</feature>
<dbReference type="Proteomes" id="UP000441523">
    <property type="component" value="Unassembled WGS sequence"/>
</dbReference>
<dbReference type="PROSITE" id="PS50887">
    <property type="entry name" value="GGDEF"/>
    <property type="match status" value="1"/>
</dbReference>
<feature type="transmembrane region" description="Helical" evidence="1">
    <location>
        <begin position="247"/>
        <end position="269"/>
    </location>
</feature>
<gene>
    <name evidence="3" type="ORF">F6X51_01695</name>
</gene>
<dbReference type="InterPro" id="IPR043128">
    <property type="entry name" value="Rev_trsase/Diguanyl_cyclase"/>
</dbReference>
<feature type="transmembrane region" description="Helical" evidence="1">
    <location>
        <begin position="97"/>
        <end position="120"/>
    </location>
</feature>
<keyword evidence="4" id="KW-1185">Reference proteome</keyword>
<dbReference type="SUPFAM" id="SSF55073">
    <property type="entry name" value="Nucleotide cyclase"/>
    <property type="match status" value="1"/>
</dbReference>
<dbReference type="InterPro" id="IPR000160">
    <property type="entry name" value="GGDEF_dom"/>
</dbReference>
<dbReference type="AlphaFoldDB" id="A0A6N6MW20"/>
<feature type="transmembrane region" description="Helical" evidence="1">
    <location>
        <begin position="217"/>
        <end position="241"/>
    </location>
</feature>
<proteinExistence type="predicted"/>
<reference evidence="3 4" key="1">
    <citation type="submission" date="2019-09" db="EMBL/GenBank/DDBJ databases">
        <title>YIM 132548 draft genome.</title>
        <authorList>
            <person name="Jiang L."/>
        </authorList>
    </citation>
    <scope>NUCLEOTIDE SEQUENCE [LARGE SCALE GENOMIC DNA]</scope>
    <source>
        <strain evidence="3 4">YIM 132548</strain>
    </source>
</reference>
<sequence length="449" mass="47945">MSATRDLNGRNAGPVPSCGMSIFPRINAGLTHGDTAPEPNPRRVAVREWLDIVAMRGADPALNGRTFSPLRWPILCWLTDCGQPVSDRVRAMLRAHLFALVPMWLVGIANSVMMNAIAAIRHPDALHVGFFLADLTLGLCRITLLILCYRRSARNLPTPTDLFMLGDHLSLWFVGAAALIAFQTDDESLLVLIVASTVAISGGLVVRSYVAPRGAVLQLFGCITPIAVGGILSENTILLVFSAQIPFYLFVVGNAAFRINAMLVATMLAEEESLERSLRDSLTGLANRPAVERTLGTLCADPAAPDFAVLYIDLDGFKAVNDTHGHGAGDQLLIAVAGRLRGAARPTDVVARLGGDEFVVLARDLDREGSVRLARRIVQALGRDVLLADLPPIRIGGSVGIACAGSEPRDAVALLGQADGALYRAKALGKNRCIRHGDPVVEHEHCSAA</sequence>
<keyword evidence="1" id="KW-0812">Transmembrane</keyword>
<dbReference type="InterPro" id="IPR029787">
    <property type="entry name" value="Nucleotide_cyclase"/>
</dbReference>
<feature type="transmembrane region" description="Helical" evidence="1">
    <location>
        <begin position="188"/>
        <end position="210"/>
    </location>
</feature>
<dbReference type="PANTHER" id="PTHR46663:SF4">
    <property type="entry name" value="DIGUANYLATE CYCLASE DGCT-RELATED"/>
    <property type="match status" value="1"/>
</dbReference>
<dbReference type="EMBL" id="VZZJ01000001">
    <property type="protein sequence ID" value="KAB1076275.1"/>
    <property type="molecule type" value="Genomic_DNA"/>
</dbReference>
<evidence type="ECO:0000313" key="3">
    <source>
        <dbReference type="EMBL" id="KAB1076275.1"/>
    </source>
</evidence>
<comment type="caution">
    <text evidence="3">The sequence shown here is derived from an EMBL/GenBank/DDBJ whole genome shotgun (WGS) entry which is preliminary data.</text>
</comment>